<sequence length="220" mass="23204">MAVARKFFVVAILVLIATFSNSVSADPDLLQDVCVADFNNAVKMNGFACLPSFTASNFFFAGLAKPGVTDNLLGVNVSAANVMQIPGLNTLGVSMARIDFAPSGLNPPHTHPRATEIIFVLYGQLDVAFITTDNVLVPMTVKQGEIFTFPKGLVHFQKNNGKVPAAAIAAFGSQNPGVQAIAASLFAATPPVADNVLAQAFQISDQEVDEIKAKLAPKWA</sequence>
<accession>A0ACB7X150</accession>
<dbReference type="EMBL" id="CM037152">
    <property type="protein sequence ID" value="KAH7834411.1"/>
    <property type="molecule type" value="Genomic_DNA"/>
</dbReference>
<organism evidence="1 2">
    <name type="scientific">Vaccinium darrowii</name>
    <dbReference type="NCBI Taxonomy" id="229202"/>
    <lineage>
        <taxon>Eukaryota</taxon>
        <taxon>Viridiplantae</taxon>
        <taxon>Streptophyta</taxon>
        <taxon>Embryophyta</taxon>
        <taxon>Tracheophyta</taxon>
        <taxon>Spermatophyta</taxon>
        <taxon>Magnoliopsida</taxon>
        <taxon>eudicotyledons</taxon>
        <taxon>Gunneridae</taxon>
        <taxon>Pentapetalae</taxon>
        <taxon>asterids</taxon>
        <taxon>Ericales</taxon>
        <taxon>Ericaceae</taxon>
        <taxon>Vaccinioideae</taxon>
        <taxon>Vaccinieae</taxon>
        <taxon>Vaccinium</taxon>
    </lineage>
</organism>
<keyword evidence="2" id="KW-1185">Reference proteome</keyword>
<comment type="caution">
    <text evidence="1">The sequence shown here is derived from an EMBL/GenBank/DDBJ whole genome shotgun (WGS) entry which is preliminary data.</text>
</comment>
<evidence type="ECO:0000313" key="1">
    <source>
        <dbReference type="EMBL" id="KAH7834411.1"/>
    </source>
</evidence>
<reference evidence="1 2" key="1">
    <citation type="journal article" date="2021" name="Hortic Res">
        <title>High-quality reference genome and annotation aids understanding of berry development for evergreen blueberry (Vaccinium darrowii).</title>
        <authorList>
            <person name="Yu J."/>
            <person name="Hulse-Kemp A.M."/>
            <person name="Babiker E."/>
            <person name="Staton M."/>
        </authorList>
    </citation>
    <scope>NUCLEOTIDE SEQUENCE [LARGE SCALE GENOMIC DNA]</scope>
    <source>
        <strain evidence="2">cv. NJ 8807/NJ 8810</strain>
        <tissue evidence="1">Young leaf</tissue>
    </source>
</reference>
<evidence type="ECO:0000313" key="2">
    <source>
        <dbReference type="Proteomes" id="UP000828048"/>
    </source>
</evidence>
<name>A0ACB7X150_9ERIC</name>
<gene>
    <name evidence="1" type="ORF">Vadar_015681</name>
</gene>
<protein>
    <submittedName>
        <fullName evidence="1">Uncharacterized protein</fullName>
    </submittedName>
</protein>
<dbReference type="Proteomes" id="UP000828048">
    <property type="component" value="Chromosome 2"/>
</dbReference>
<proteinExistence type="predicted"/>